<evidence type="ECO:0000313" key="1">
    <source>
        <dbReference type="EMBL" id="MBB4772103.1"/>
    </source>
</evidence>
<name>A0A7W7MV19_9ACTN</name>
<gene>
    <name evidence="1" type="ORF">F4557_000521</name>
</gene>
<organism evidence="1 2">
    <name type="scientific">Actinomadura livida</name>
    <dbReference type="NCBI Taxonomy" id="79909"/>
    <lineage>
        <taxon>Bacteria</taxon>
        <taxon>Bacillati</taxon>
        <taxon>Actinomycetota</taxon>
        <taxon>Actinomycetes</taxon>
        <taxon>Streptosporangiales</taxon>
        <taxon>Thermomonosporaceae</taxon>
        <taxon>Actinomadura</taxon>
    </lineage>
</organism>
<evidence type="ECO:0000313" key="2">
    <source>
        <dbReference type="Proteomes" id="UP000549343"/>
    </source>
</evidence>
<dbReference type="EMBL" id="JACHMV010000001">
    <property type="protein sequence ID" value="MBB4772103.1"/>
    <property type="molecule type" value="Genomic_DNA"/>
</dbReference>
<reference evidence="1 2" key="1">
    <citation type="submission" date="2020-08" db="EMBL/GenBank/DDBJ databases">
        <title>Sequencing the genomes of 1000 actinobacteria strains.</title>
        <authorList>
            <person name="Klenk H.-P."/>
        </authorList>
    </citation>
    <scope>NUCLEOTIDE SEQUENCE [LARGE SCALE GENOMIC DNA]</scope>
    <source>
        <strain evidence="1 2">DSM 44772</strain>
    </source>
</reference>
<comment type="caution">
    <text evidence="1">The sequence shown here is derived from an EMBL/GenBank/DDBJ whole genome shotgun (WGS) entry which is preliminary data.</text>
</comment>
<dbReference type="Proteomes" id="UP000549343">
    <property type="component" value="Unassembled WGS sequence"/>
</dbReference>
<protein>
    <submittedName>
        <fullName evidence="1">Uncharacterized protein</fullName>
    </submittedName>
</protein>
<sequence length="57" mass="6085">MSWAGATAYCRRYQSPHVLDEIARRCSQPPPPLDGVTGELDALVAALPAKDPAAPPR</sequence>
<accession>A0A7W7MV19</accession>
<dbReference type="AlphaFoldDB" id="A0A7W7MV19"/>
<proteinExistence type="predicted"/>